<comment type="subcellular location">
    <subcellularLocation>
        <location evidence="1">Membrane</location>
        <topology evidence="1">Multi-pass membrane protein</topology>
    </subcellularLocation>
</comment>
<evidence type="ECO:0000256" key="6">
    <source>
        <dbReference type="SAM" id="Phobius"/>
    </source>
</evidence>
<reference evidence="9 11" key="1">
    <citation type="submission" date="2016-10" db="EMBL/GenBank/DDBJ databases">
        <authorList>
            <person name="Cai Z."/>
        </authorList>
    </citation>
    <scope>NUCLEOTIDE SEQUENCE [LARGE SCALE GENOMIC DNA]</scope>
    <source>
        <strain evidence="9 11">DSM 25227</strain>
    </source>
</reference>
<evidence type="ECO:0000256" key="2">
    <source>
        <dbReference type="ARBA" id="ARBA00009853"/>
    </source>
</evidence>
<organism evidence="9 11">
    <name type="scientific">Jannaschia seohaensis</name>
    <dbReference type="NCBI Taxonomy" id="475081"/>
    <lineage>
        <taxon>Bacteria</taxon>
        <taxon>Pseudomonadati</taxon>
        <taxon>Pseudomonadota</taxon>
        <taxon>Alphaproteobacteria</taxon>
        <taxon>Rhodobacterales</taxon>
        <taxon>Roseobacteraceae</taxon>
        <taxon>Jannaschia</taxon>
    </lineage>
</organism>
<dbReference type="InterPro" id="IPR000620">
    <property type="entry name" value="EamA_dom"/>
</dbReference>
<dbReference type="GO" id="GO:0016020">
    <property type="term" value="C:membrane"/>
    <property type="evidence" value="ECO:0007669"/>
    <property type="project" value="UniProtKB-SubCell"/>
</dbReference>
<dbReference type="RefSeq" id="WP_245947193.1">
    <property type="nucleotide sequence ID" value="NZ_QGDJ01000001.1"/>
</dbReference>
<dbReference type="PANTHER" id="PTHR22911">
    <property type="entry name" value="ACYL-MALONYL CONDENSING ENZYME-RELATED"/>
    <property type="match status" value="1"/>
</dbReference>
<keyword evidence="4 6" id="KW-1133">Transmembrane helix</keyword>
<evidence type="ECO:0000259" key="7">
    <source>
        <dbReference type="Pfam" id="PF00892"/>
    </source>
</evidence>
<dbReference type="Proteomes" id="UP000245839">
    <property type="component" value="Unassembled WGS sequence"/>
</dbReference>
<feature type="transmembrane region" description="Helical" evidence="6">
    <location>
        <begin position="170"/>
        <end position="191"/>
    </location>
</feature>
<comment type="similarity">
    <text evidence="2">Belongs to the drug/metabolite transporter (DMT) superfamily. 10 TMS drug/metabolite exporter (DME) (TC 2.A.7.3) family.</text>
</comment>
<evidence type="ECO:0000256" key="5">
    <source>
        <dbReference type="ARBA" id="ARBA00023136"/>
    </source>
</evidence>
<evidence type="ECO:0000256" key="4">
    <source>
        <dbReference type="ARBA" id="ARBA00022989"/>
    </source>
</evidence>
<sequence>MVGAGAFIAATTLLAKALGTDALGAPLHPFQITFGRFAFAGLAIAAVVVALRPAISFAQLRWHALRVLFGWGGVTLMFAAVATIPLAEATAISFLNPMVAMILAVLFLGERVGPVRRTAAAIALAGGLLLIRPGTGVFAPGALLALGAALALGAEVLLIKRLTRSDGPLAILAFSNGLGVILATLTVLPVWQTPTGAQWAAMVALGLAMACAQGCFVNGLRRAETSFVTPFIYLTLVFAGLYDFMLFGVLPDAVGWTGAAMIVTGALVLAWREGRAHRPQPAARPI</sequence>
<dbReference type="Proteomes" id="UP000251571">
    <property type="component" value="Unassembled WGS sequence"/>
</dbReference>
<protein>
    <submittedName>
        <fullName evidence="9">EamA-like transporter family protein</fullName>
    </submittedName>
</protein>
<evidence type="ECO:0000313" key="10">
    <source>
        <dbReference type="Proteomes" id="UP000245839"/>
    </source>
</evidence>
<dbReference type="SUPFAM" id="SSF103481">
    <property type="entry name" value="Multidrug resistance efflux transporter EmrE"/>
    <property type="match status" value="2"/>
</dbReference>
<proteinExistence type="inferred from homology"/>
<keyword evidence="5 6" id="KW-0472">Membrane</keyword>
<dbReference type="InterPro" id="IPR037185">
    <property type="entry name" value="EmrE-like"/>
</dbReference>
<dbReference type="AlphaFoldDB" id="A0A2Y9A2W0"/>
<dbReference type="EMBL" id="UETC01000001">
    <property type="protein sequence ID" value="SSA38774.1"/>
    <property type="molecule type" value="Genomic_DNA"/>
</dbReference>
<reference evidence="8 10" key="2">
    <citation type="submission" date="2018-03" db="EMBL/GenBank/DDBJ databases">
        <title>Genomic Encyclopedia of Archaeal and Bacterial Type Strains, Phase II (KMG-II): from individual species to whole genera.</title>
        <authorList>
            <person name="Goeker M."/>
        </authorList>
    </citation>
    <scope>NUCLEOTIDE SEQUENCE [LARGE SCALE GENOMIC DNA]</scope>
    <source>
        <strain evidence="8 10">DSM 25227</strain>
    </source>
</reference>
<feature type="transmembrane region" description="Helical" evidence="6">
    <location>
        <begin position="90"/>
        <end position="108"/>
    </location>
</feature>
<gene>
    <name evidence="8" type="ORF">BCF38_101910</name>
    <name evidence="9" type="ORF">SAMN05421539_101910</name>
</gene>
<dbReference type="EMBL" id="QGDJ01000001">
    <property type="protein sequence ID" value="PWJ22496.1"/>
    <property type="molecule type" value="Genomic_DNA"/>
</dbReference>
<feature type="transmembrane region" description="Helical" evidence="6">
    <location>
        <begin position="253"/>
        <end position="271"/>
    </location>
</feature>
<evidence type="ECO:0000313" key="9">
    <source>
        <dbReference type="EMBL" id="SSA38774.1"/>
    </source>
</evidence>
<keyword evidence="10" id="KW-1185">Reference proteome</keyword>
<feature type="transmembrane region" description="Helical" evidence="6">
    <location>
        <begin position="29"/>
        <end position="51"/>
    </location>
</feature>
<dbReference type="PANTHER" id="PTHR22911:SF6">
    <property type="entry name" value="SOLUTE CARRIER FAMILY 35 MEMBER G1"/>
    <property type="match status" value="1"/>
</dbReference>
<evidence type="ECO:0000313" key="8">
    <source>
        <dbReference type="EMBL" id="PWJ22496.1"/>
    </source>
</evidence>
<feature type="transmembrane region" description="Helical" evidence="6">
    <location>
        <begin position="115"/>
        <end position="131"/>
    </location>
</feature>
<feature type="transmembrane region" description="Helical" evidence="6">
    <location>
        <begin position="137"/>
        <end position="158"/>
    </location>
</feature>
<accession>A0A2Y9A2W0</accession>
<evidence type="ECO:0000256" key="3">
    <source>
        <dbReference type="ARBA" id="ARBA00022692"/>
    </source>
</evidence>
<feature type="transmembrane region" description="Helical" evidence="6">
    <location>
        <begin position="197"/>
        <end position="220"/>
    </location>
</feature>
<feature type="transmembrane region" description="Helical" evidence="6">
    <location>
        <begin position="227"/>
        <end position="247"/>
    </location>
</feature>
<feature type="domain" description="EamA" evidence="7">
    <location>
        <begin position="140"/>
        <end position="269"/>
    </location>
</feature>
<dbReference type="Pfam" id="PF00892">
    <property type="entry name" value="EamA"/>
    <property type="match status" value="2"/>
</dbReference>
<evidence type="ECO:0000256" key="1">
    <source>
        <dbReference type="ARBA" id="ARBA00004141"/>
    </source>
</evidence>
<keyword evidence="3 6" id="KW-0812">Transmembrane</keyword>
<evidence type="ECO:0000313" key="11">
    <source>
        <dbReference type="Proteomes" id="UP000251571"/>
    </source>
</evidence>
<feature type="domain" description="EamA" evidence="7">
    <location>
        <begin position="2"/>
        <end position="131"/>
    </location>
</feature>
<name>A0A2Y9A2W0_9RHOB</name>
<feature type="transmembrane region" description="Helical" evidence="6">
    <location>
        <begin position="63"/>
        <end position="84"/>
    </location>
</feature>